<dbReference type="Gene3D" id="3.40.50.1820">
    <property type="entry name" value="alpha/beta hydrolase"/>
    <property type="match status" value="1"/>
</dbReference>
<feature type="compositionally biased region" description="Low complexity" evidence="3">
    <location>
        <begin position="668"/>
        <end position="684"/>
    </location>
</feature>
<keyword evidence="2" id="KW-0508">mRNA splicing</keyword>
<evidence type="ECO:0000256" key="2">
    <source>
        <dbReference type="ARBA" id="ARBA00023187"/>
    </source>
</evidence>
<sequence>MIPKSILFQRHILYAHLAAKTNKPTLCFIPGFRSDFISSKKSIAIYQYALQHGLGFLSWNHNPEGSVIDWFHDGLTLLQHISLKQHYFIGASMGLWISLLLSPKTLPQGILGIGGGVDFTERWLINEVPAKEQSNPNYIWQRPSLYDPKGYYEIPVSFLLNSRPALIMSKPIDNITCPVYLIHGALDHDVPIDISKELYHHLSASLPREAKANDKRIKELMVDHRKRAERRRAYYESRLGDIQQLIRVIGVSSKVYPDAEQFYYHENPDNLMNWQGNQDIKIDRFDGRSLLDFVPDASRGYGNIPKEEREMQDELNFERYHDLIEAERLNVSEADRLAEVDEEWTKLLDRHQAKLALINSQEKGSNTKSRGFGFDYGTTKVDILQYVDDLTDKDKQVLNEMSGKYGIRSYARLLRVAKKDRDDELRALKRQQEEGRPKDSSSKRSSNERRRLRRRGDRRSRNDEQNRYRRRYSPTYEPYRRASDSEESSADENRQEDSDFVIEFGSSAPEESNQQDDTKDKNIENQRSSAPIVPNLRDLATKQGLPINAYMRPELPKRENAEQEKTRYRSPSTSPKLESRSPSPQPTKPRYRSPTPSRSPSPQSHRKRYRSPSPSRHRSSRRSRSRDRTRSSRRSLSRDRYHRSSRKSSPKRDYHRYERSPTKKRYISPQTRSSPSPTRKQWRK</sequence>
<dbReference type="PANTHER" id="PTHR13161">
    <property type="entry name" value="SPLICING FACTOR SUPPRESSOR OF WHITE APRICOT"/>
    <property type="match status" value="1"/>
</dbReference>
<keyword evidence="6" id="KW-1185">Reference proteome</keyword>
<dbReference type="InterPro" id="IPR040397">
    <property type="entry name" value="SWAP"/>
</dbReference>
<feature type="region of interest" description="Disordered" evidence="3">
    <location>
        <begin position="428"/>
        <end position="684"/>
    </location>
</feature>
<gene>
    <name evidence="5" type="ORF">INT48_006631</name>
</gene>
<feature type="compositionally biased region" description="Low complexity" evidence="3">
    <location>
        <begin position="592"/>
        <end position="603"/>
    </location>
</feature>
<dbReference type="GO" id="GO:0006397">
    <property type="term" value="P:mRNA processing"/>
    <property type="evidence" value="ECO:0007669"/>
    <property type="project" value="UniProtKB-KW"/>
</dbReference>
<keyword evidence="1" id="KW-0507">mRNA processing</keyword>
<evidence type="ECO:0000313" key="6">
    <source>
        <dbReference type="Proteomes" id="UP000613177"/>
    </source>
</evidence>
<reference evidence="5" key="1">
    <citation type="submission" date="2021-01" db="EMBL/GenBank/DDBJ databases">
        <title>Metabolic potential, ecology and presence of endohyphal bacteria is reflected in genomic diversity of Mucoromycotina.</title>
        <authorList>
            <person name="Muszewska A."/>
            <person name="Okrasinska A."/>
            <person name="Steczkiewicz K."/>
            <person name="Drgas O."/>
            <person name="Orlowska M."/>
            <person name="Perlinska-Lenart U."/>
            <person name="Aleksandrzak-Piekarczyk T."/>
            <person name="Szatraj K."/>
            <person name="Zielenkiewicz U."/>
            <person name="Pilsyk S."/>
            <person name="Malc E."/>
            <person name="Mieczkowski P."/>
            <person name="Kruszewska J.S."/>
            <person name="Biernat P."/>
            <person name="Pawlowska J."/>
        </authorList>
    </citation>
    <scope>NUCLEOTIDE SEQUENCE</scope>
    <source>
        <strain evidence="5">WA0000018081</strain>
    </source>
</reference>
<evidence type="ECO:0000256" key="3">
    <source>
        <dbReference type="SAM" id="MobiDB-lite"/>
    </source>
</evidence>
<feature type="compositionally biased region" description="Polar residues" evidence="3">
    <location>
        <begin position="569"/>
        <end position="582"/>
    </location>
</feature>
<feature type="compositionally biased region" description="Basic and acidic residues" evidence="3">
    <location>
        <begin position="428"/>
        <end position="449"/>
    </location>
</feature>
<dbReference type="Proteomes" id="UP000613177">
    <property type="component" value="Unassembled WGS sequence"/>
</dbReference>
<comment type="caution">
    <text evidence="5">The sequence shown here is derived from an EMBL/GenBank/DDBJ whole genome shotgun (WGS) entry which is preliminary data.</text>
</comment>
<protein>
    <recommendedName>
        <fullName evidence="4">Suppressor of white apricot N-terminal domain-containing protein</fullName>
    </recommendedName>
</protein>
<name>A0A8H7SXW4_9FUNG</name>
<proteinExistence type="predicted"/>
<dbReference type="AlphaFoldDB" id="A0A8H7SXW4"/>
<evidence type="ECO:0000259" key="4">
    <source>
        <dbReference type="SMART" id="SM01141"/>
    </source>
</evidence>
<dbReference type="EMBL" id="JAEPRE010000008">
    <property type="protein sequence ID" value="KAG2237227.1"/>
    <property type="molecule type" value="Genomic_DNA"/>
</dbReference>
<dbReference type="InterPro" id="IPR029058">
    <property type="entry name" value="AB_hydrolase_fold"/>
</dbReference>
<feature type="compositionally biased region" description="Basic and acidic residues" evidence="3">
    <location>
        <begin position="554"/>
        <end position="567"/>
    </location>
</feature>
<dbReference type="SUPFAM" id="SSF53474">
    <property type="entry name" value="alpha/beta-Hydrolases"/>
    <property type="match status" value="1"/>
</dbReference>
<evidence type="ECO:0000313" key="5">
    <source>
        <dbReference type="EMBL" id="KAG2237227.1"/>
    </source>
</evidence>
<feature type="compositionally biased region" description="Basic residues" evidence="3">
    <location>
        <begin position="604"/>
        <end position="649"/>
    </location>
</feature>
<dbReference type="GO" id="GO:0008380">
    <property type="term" value="P:RNA splicing"/>
    <property type="evidence" value="ECO:0007669"/>
    <property type="project" value="UniProtKB-KW"/>
</dbReference>
<evidence type="ECO:0000256" key="1">
    <source>
        <dbReference type="ARBA" id="ARBA00022664"/>
    </source>
</evidence>
<feature type="domain" description="Suppressor of white apricot N-terminal" evidence="4">
    <location>
        <begin position="244"/>
        <end position="380"/>
    </location>
</feature>
<accession>A0A8H7SXW4</accession>
<organism evidence="5 6">
    <name type="scientific">Thamnidium elegans</name>
    <dbReference type="NCBI Taxonomy" id="101142"/>
    <lineage>
        <taxon>Eukaryota</taxon>
        <taxon>Fungi</taxon>
        <taxon>Fungi incertae sedis</taxon>
        <taxon>Mucoromycota</taxon>
        <taxon>Mucoromycotina</taxon>
        <taxon>Mucoromycetes</taxon>
        <taxon>Mucorales</taxon>
        <taxon>Mucorineae</taxon>
        <taxon>Mucoraceae</taxon>
        <taxon>Thamnidium</taxon>
    </lineage>
</organism>
<dbReference type="PANTHER" id="PTHR13161:SF4">
    <property type="entry name" value="CLK4-ASSOCIATING SERINE_ARGININE RICH PROTEIN"/>
    <property type="match status" value="1"/>
</dbReference>
<feature type="compositionally biased region" description="Basic and acidic residues" evidence="3">
    <location>
        <begin position="650"/>
        <end position="661"/>
    </location>
</feature>
<dbReference type="InterPro" id="IPR019147">
    <property type="entry name" value="SWAP_N_domain"/>
</dbReference>
<dbReference type="SMART" id="SM01141">
    <property type="entry name" value="DRY_EERY"/>
    <property type="match status" value="1"/>
</dbReference>
<dbReference type="Pfam" id="PF09750">
    <property type="entry name" value="DRY_EERY"/>
    <property type="match status" value="1"/>
</dbReference>